<proteinExistence type="predicted"/>
<reference evidence="2 3" key="1">
    <citation type="submission" date="2019-02" db="EMBL/GenBank/DDBJ databases">
        <title>Prokaryotic population dynamics and viral predation in marine succession experiment using metagenomics: the confinement effect.</title>
        <authorList>
            <person name="Haro-Moreno J.M."/>
            <person name="Rodriguez-Valera F."/>
            <person name="Lopez-Perez M."/>
        </authorList>
    </citation>
    <scope>NUCLEOTIDE SEQUENCE [LARGE SCALE GENOMIC DNA]</scope>
    <source>
        <strain evidence="2">MED-G166</strain>
    </source>
</reference>
<comment type="caution">
    <text evidence="2">The sequence shown here is derived from an EMBL/GenBank/DDBJ whole genome shotgun (WGS) entry which is preliminary data.</text>
</comment>
<dbReference type="NCBIfam" id="TIGR02532">
    <property type="entry name" value="IV_pilin_GFxxxE"/>
    <property type="match status" value="1"/>
</dbReference>
<feature type="transmembrane region" description="Helical" evidence="1">
    <location>
        <begin position="21"/>
        <end position="44"/>
    </location>
</feature>
<keyword evidence="1" id="KW-0812">Transmembrane</keyword>
<sequence>MGSLVVKVKMQISGTGLNKGFTILEVLIVLTIIAISGTSFYLILNQPNNSNSYQQIIHEYEVLSFYNGNTYGFTKSNIHILNDDIWVPIKNENFEDIYSVTNKFNQEIIIEGDEIFLIVSPGYESSIQSITLMNGEKNDT</sequence>
<evidence type="ECO:0000256" key="1">
    <source>
        <dbReference type="SAM" id="Phobius"/>
    </source>
</evidence>
<keyword evidence="1" id="KW-0472">Membrane</keyword>
<dbReference type="EMBL" id="SHBL01000010">
    <property type="protein sequence ID" value="RZO24266.1"/>
    <property type="molecule type" value="Genomic_DNA"/>
</dbReference>
<dbReference type="Proteomes" id="UP000320146">
    <property type="component" value="Unassembled WGS sequence"/>
</dbReference>
<evidence type="ECO:0000313" key="3">
    <source>
        <dbReference type="Proteomes" id="UP000320146"/>
    </source>
</evidence>
<dbReference type="InterPro" id="IPR012902">
    <property type="entry name" value="N_methyl_site"/>
</dbReference>
<dbReference type="Pfam" id="PF07963">
    <property type="entry name" value="N_methyl"/>
    <property type="match status" value="1"/>
</dbReference>
<name>A0A520MST5_9GAMM</name>
<evidence type="ECO:0000313" key="2">
    <source>
        <dbReference type="EMBL" id="RZO24266.1"/>
    </source>
</evidence>
<keyword evidence="1" id="KW-1133">Transmembrane helix</keyword>
<gene>
    <name evidence="2" type="ORF">EVA99_01845</name>
</gene>
<protein>
    <submittedName>
        <fullName evidence="2">Type II secretion system protein</fullName>
    </submittedName>
</protein>
<organism evidence="2 3">
    <name type="scientific">SAR86 cluster bacterium</name>
    <dbReference type="NCBI Taxonomy" id="2030880"/>
    <lineage>
        <taxon>Bacteria</taxon>
        <taxon>Pseudomonadati</taxon>
        <taxon>Pseudomonadota</taxon>
        <taxon>Gammaproteobacteria</taxon>
        <taxon>SAR86 cluster</taxon>
    </lineage>
</organism>
<dbReference type="AlphaFoldDB" id="A0A520MST5"/>
<accession>A0A520MST5</accession>